<feature type="region of interest" description="Disordered" evidence="1">
    <location>
        <begin position="293"/>
        <end position="312"/>
    </location>
</feature>
<feature type="domain" description="PpiC" evidence="2">
    <location>
        <begin position="130"/>
        <end position="260"/>
    </location>
</feature>
<evidence type="ECO:0000256" key="1">
    <source>
        <dbReference type="SAM" id="MobiDB-lite"/>
    </source>
</evidence>
<evidence type="ECO:0000313" key="4">
    <source>
        <dbReference type="Proteomes" id="UP000317716"/>
    </source>
</evidence>
<dbReference type="Pfam" id="PF13145">
    <property type="entry name" value="Rotamase_2"/>
    <property type="match status" value="1"/>
</dbReference>
<accession>A0A538T100</accession>
<protein>
    <submittedName>
        <fullName evidence="3">Peptidyl-prolyl cis-trans isomerase</fullName>
    </submittedName>
</protein>
<proteinExistence type="predicted"/>
<organism evidence="3 4">
    <name type="scientific">Eiseniibacteriota bacterium</name>
    <dbReference type="NCBI Taxonomy" id="2212470"/>
    <lineage>
        <taxon>Bacteria</taxon>
        <taxon>Candidatus Eiseniibacteriota</taxon>
    </lineage>
</organism>
<keyword evidence="3" id="KW-0413">Isomerase</keyword>
<sequence length="312" mass="35118">MGRGRPRRIRTNRVPALKRILREPLLQFLLLGGAIFAVSGLLSNQAPARSSTIVVTQGRIESLTAAFSLTWQRPPTPEELQGLIRDYVREEAAVREAVALGLDRDDVIIRRRLRQKLEFVSEDIAARAEPSDDQLRAWLTAHPGDFRIEPNYTFSQVYLDPGRRGANLAREAALLLARLKREGSRADVAAEGDPFLLGHQFEALPARDVKSQFGGNFAAALDTLRPGRWQGPIESSYGLHLVHLHERVEGRMPALSEVRDAVRREWSNAQRVEANEALYRKLLERYSVTIEKPRPAAGADTAAEERRGERRR</sequence>
<dbReference type="AlphaFoldDB" id="A0A538T100"/>
<comment type="caution">
    <text evidence="3">The sequence shown here is derived from an EMBL/GenBank/DDBJ whole genome shotgun (WGS) entry which is preliminary data.</text>
</comment>
<gene>
    <name evidence="3" type="ORF">E6K72_03815</name>
</gene>
<reference evidence="3 4" key="1">
    <citation type="journal article" date="2019" name="Nat. Microbiol.">
        <title>Mediterranean grassland soil C-N compound turnover is dependent on rainfall and depth, and is mediated by genomically divergent microorganisms.</title>
        <authorList>
            <person name="Diamond S."/>
            <person name="Andeer P.F."/>
            <person name="Li Z."/>
            <person name="Crits-Christoph A."/>
            <person name="Burstein D."/>
            <person name="Anantharaman K."/>
            <person name="Lane K.R."/>
            <person name="Thomas B.C."/>
            <person name="Pan C."/>
            <person name="Northen T.R."/>
            <person name="Banfield J.F."/>
        </authorList>
    </citation>
    <scope>NUCLEOTIDE SEQUENCE [LARGE SCALE GENOMIC DNA]</scope>
    <source>
        <strain evidence="3">WS_2</strain>
    </source>
</reference>
<dbReference type="InterPro" id="IPR000297">
    <property type="entry name" value="PPIase_PpiC"/>
</dbReference>
<dbReference type="Gene3D" id="3.10.50.40">
    <property type="match status" value="1"/>
</dbReference>
<name>A0A538T100_UNCEI</name>
<evidence type="ECO:0000313" key="3">
    <source>
        <dbReference type="EMBL" id="TMQ57295.1"/>
    </source>
</evidence>
<evidence type="ECO:0000259" key="2">
    <source>
        <dbReference type="Pfam" id="PF13145"/>
    </source>
</evidence>
<dbReference type="Proteomes" id="UP000317716">
    <property type="component" value="Unassembled WGS sequence"/>
</dbReference>
<dbReference type="EMBL" id="VBOS01000128">
    <property type="protein sequence ID" value="TMQ57295.1"/>
    <property type="molecule type" value="Genomic_DNA"/>
</dbReference>
<dbReference type="InterPro" id="IPR046357">
    <property type="entry name" value="PPIase_dom_sf"/>
</dbReference>
<dbReference type="GO" id="GO:0003755">
    <property type="term" value="F:peptidyl-prolyl cis-trans isomerase activity"/>
    <property type="evidence" value="ECO:0007669"/>
    <property type="project" value="InterPro"/>
</dbReference>
<feature type="compositionally biased region" description="Basic and acidic residues" evidence="1">
    <location>
        <begin position="303"/>
        <end position="312"/>
    </location>
</feature>